<proteinExistence type="predicted"/>
<keyword evidence="3" id="KW-1185">Reference proteome</keyword>
<name>A0A7U4LG61_9SPHN</name>
<reference evidence="2 3" key="1">
    <citation type="journal article" date="2015" name="Int. J. Syst. Evol. Microbiol.">
        <title>Sphingomonas hengshuiensis sp. nov., isolated from lake wetland.</title>
        <authorList>
            <person name="Wei S."/>
            <person name="Wang T."/>
            <person name="Liu H."/>
            <person name="Zhang C."/>
            <person name="Guo J."/>
            <person name="Wang Q."/>
            <person name="Liang K."/>
            <person name="Zhang Z."/>
        </authorList>
    </citation>
    <scope>NUCLEOTIDE SEQUENCE [LARGE SCALE GENOMIC DNA]</scope>
    <source>
        <strain evidence="2 3">WHSC-8</strain>
    </source>
</reference>
<dbReference type="KEGG" id="sphi:TS85_16000"/>
<evidence type="ECO:0000313" key="2">
    <source>
        <dbReference type="EMBL" id="AJP72973.1"/>
    </source>
</evidence>
<sequence length="67" mass="7247">MTRRNRIILAGAAALALVAFASPQHRASIQILAHDQGDVSPRRIQAVVDLGLVGVSVLVTWSRRLAY</sequence>
<reference evidence="2 3" key="2">
    <citation type="submission" date="2015-02" db="EMBL/GenBank/DDBJ databases">
        <title>The complete genome of Sphingomonas hengshuiensis sp. WHSC-8 isolated from soil of Hengshui Lake.</title>
        <authorList>
            <person name="Wei S."/>
            <person name="Guo J."/>
            <person name="Su C."/>
            <person name="Wu R."/>
            <person name="Zhang Z."/>
            <person name="Liang K."/>
            <person name="Li H."/>
            <person name="Wang T."/>
            <person name="Liu H."/>
            <person name="Zhang C."/>
            <person name="Li Z."/>
            <person name="Wang Q."/>
            <person name="Meng J."/>
        </authorList>
    </citation>
    <scope>NUCLEOTIDE SEQUENCE [LARGE SCALE GENOMIC DNA]</scope>
    <source>
        <strain evidence="2 3">WHSC-8</strain>
    </source>
</reference>
<dbReference type="EMBL" id="CP010836">
    <property type="protein sequence ID" value="AJP72973.1"/>
    <property type="molecule type" value="Genomic_DNA"/>
</dbReference>
<feature type="signal peptide" evidence="1">
    <location>
        <begin position="1"/>
        <end position="21"/>
    </location>
</feature>
<evidence type="ECO:0000256" key="1">
    <source>
        <dbReference type="SAM" id="SignalP"/>
    </source>
</evidence>
<dbReference type="Proteomes" id="UP000032300">
    <property type="component" value="Chromosome"/>
</dbReference>
<keyword evidence="1" id="KW-0732">Signal</keyword>
<dbReference type="AlphaFoldDB" id="A0A7U4LG61"/>
<feature type="chain" id="PRO_5031482853" evidence="1">
    <location>
        <begin position="22"/>
        <end position="67"/>
    </location>
</feature>
<dbReference type="RefSeq" id="WP_044333590.1">
    <property type="nucleotide sequence ID" value="NZ_CP010836.1"/>
</dbReference>
<accession>A0A7U4LG61</accession>
<organism evidence="2 3">
    <name type="scientific">Sphingomonas hengshuiensis</name>
    <dbReference type="NCBI Taxonomy" id="1609977"/>
    <lineage>
        <taxon>Bacteria</taxon>
        <taxon>Pseudomonadati</taxon>
        <taxon>Pseudomonadota</taxon>
        <taxon>Alphaproteobacteria</taxon>
        <taxon>Sphingomonadales</taxon>
        <taxon>Sphingomonadaceae</taxon>
        <taxon>Sphingomonas</taxon>
    </lineage>
</organism>
<evidence type="ECO:0000313" key="3">
    <source>
        <dbReference type="Proteomes" id="UP000032300"/>
    </source>
</evidence>
<protein>
    <submittedName>
        <fullName evidence="2">Uncharacterized protein</fullName>
    </submittedName>
</protein>
<gene>
    <name evidence="2" type="ORF">TS85_16000</name>
</gene>